<evidence type="ECO:0000313" key="2">
    <source>
        <dbReference type="Proteomes" id="UP001287356"/>
    </source>
</evidence>
<accession>A0AAE0NCZ8</accession>
<reference evidence="1" key="1">
    <citation type="journal article" date="2023" name="Mol. Phylogenet. Evol.">
        <title>Genome-scale phylogeny and comparative genomics of the fungal order Sordariales.</title>
        <authorList>
            <person name="Hensen N."/>
            <person name="Bonometti L."/>
            <person name="Westerberg I."/>
            <person name="Brannstrom I.O."/>
            <person name="Guillou S."/>
            <person name="Cros-Aarteil S."/>
            <person name="Calhoun S."/>
            <person name="Haridas S."/>
            <person name="Kuo A."/>
            <person name="Mondo S."/>
            <person name="Pangilinan J."/>
            <person name="Riley R."/>
            <person name="LaButti K."/>
            <person name="Andreopoulos B."/>
            <person name="Lipzen A."/>
            <person name="Chen C."/>
            <person name="Yan M."/>
            <person name="Daum C."/>
            <person name="Ng V."/>
            <person name="Clum A."/>
            <person name="Steindorff A."/>
            <person name="Ohm R.A."/>
            <person name="Martin F."/>
            <person name="Silar P."/>
            <person name="Natvig D.O."/>
            <person name="Lalanne C."/>
            <person name="Gautier V."/>
            <person name="Ament-Velasquez S.L."/>
            <person name="Kruys A."/>
            <person name="Hutchinson M.I."/>
            <person name="Powell A.J."/>
            <person name="Barry K."/>
            <person name="Miller A.N."/>
            <person name="Grigoriev I.V."/>
            <person name="Debuchy R."/>
            <person name="Gladieux P."/>
            <person name="Hiltunen Thoren M."/>
            <person name="Johannesson H."/>
        </authorList>
    </citation>
    <scope>NUCLEOTIDE SEQUENCE</scope>
    <source>
        <strain evidence="1">CBS 958.72</strain>
    </source>
</reference>
<dbReference type="EMBL" id="JAULSN010000002">
    <property type="protein sequence ID" value="KAK3378868.1"/>
    <property type="molecule type" value="Genomic_DNA"/>
</dbReference>
<proteinExistence type="predicted"/>
<organism evidence="1 2">
    <name type="scientific">Lasiosphaeria ovina</name>
    <dbReference type="NCBI Taxonomy" id="92902"/>
    <lineage>
        <taxon>Eukaryota</taxon>
        <taxon>Fungi</taxon>
        <taxon>Dikarya</taxon>
        <taxon>Ascomycota</taxon>
        <taxon>Pezizomycotina</taxon>
        <taxon>Sordariomycetes</taxon>
        <taxon>Sordariomycetidae</taxon>
        <taxon>Sordariales</taxon>
        <taxon>Lasiosphaeriaceae</taxon>
        <taxon>Lasiosphaeria</taxon>
    </lineage>
</organism>
<reference evidence="1" key="2">
    <citation type="submission" date="2023-06" db="EMBL/GenBank/DDBJ databases">
        <authorList>
            <consortium name="Lawrence Berkeley National Laboratory"/>
            <person name="Haridas S."/>
            <person name="Hensen N."/>
            <person name="Bonometti L."/>
            <person name="Westerberg I."/>
            <person name="Brannstrom I.O."/>
            <person name="Guillou S."/>
            <person name="Cros-Aarteil S."/>
            <person name="Calhoun S."/>
            <person name="Kuo A."/>
            <person name="Mondo S."/>
            <person name="Pangilinan J."/>
            <person name="Riley R."/>
            <person name="Labutti K."/>
            <person name="Andreopoulos B."/>
            <person name="Lipzen A."/>
            <person name="Chen C."/>
            <person name="Yanf M."/>
            <person name="Daum C."/>
            <person name="Ng V."/>
            <person name="Clum A."/>
            <person name="Steindorff A."/>
            <person name="Ohm R."/>
            <person name="Martin F."/>
            <person name="Silar P."/>
            <person name="Natvig D."/>
            <person name="Lalanne C."/>
            <person name="Gautier V."/>
            <person name="Ament-Velasquez S.L."/>
            <person name="Kruys A."/>
            <person name="Hutchinson M.I."/>
            <person name="Powell A.J."/>
            <person name="Barry K."/>
            <person name="Miller A.N."/>
            <person name="Grigoriev I.V."/>
            <person name="Debuchy R."/>
            <person name="Gladieux P."/>
            <person name="Thoren M.H."/>
            <person name="Johannesson H."/>
        </authorList>
    </citation>
    <scope>NUCLEOTIDE SEQUENCE</scope>
    <source>
        <strain evidence="1">CBS 958.72</strain>
    </source>
</reference>
<sequence length="105" mass="11152">MHRRKLLGSGAVKMTCPAGTTAVSIAHAPMQRPDYFFSSPACSRGCGLDPLHLLPSPTVSMPKNGAWNGAPGRKLLVDVRHGIRSAGDLPTVCPSTQVRCCTRLL</sequence>
<protein>
    <submittedName>
        <fullName evidence="1">Uncharacterized protein</fullName>
    </submittedName>
</protein>
<dbReference type="Proteomes" id="UP001287356">
    <property type="component" value="Unassembled WGS sequence"/>
</dbReference>
<gene>
    <name evidence="1" type="ORF">B0T24DRAFT_716563</name>
</gene>
<comment type="caution">
    <text evidence="1">The sequence shown here is derived from an EMBL/GenBank/DDBJ whole genome shotgun (WGS) entry which is preliminary data.</text>
</comment>
<dbReference type="AlphaFoldDB" id="A0AAE0NCZ8"/>
<name>A0AAE0NCZ8_9PEZI</name>
<evidence type="ECO:0000313" key="1">
    <source>
        <dbReference type="EMBL" id="KAK3378868.1"/>
    </source>
</evidence>
<keyword evidence="2" id="KW-1185">Reference proteome</keyword>